<reference evidence="2 3" key="1">
    <citation type="submission" date="2019-11" db="EMBL/GenBank/DDBJ databases">
        <title>Acidiferrimicrobium australis gen. nov., sp. nov., an acidophilic and obligately heterotrophic, member of the Actinobacteria that catalyses dissimilatory oxido- reduction of iron isolated from metal-rich acidic water in Chile.</title>
        <authorList>
            <person name="Gonzalez D."/>
            <person name="Huber K."/>
            <person name="Hedrich S."/>
            <person name="Rojas-Villalobos C."/>
            <person name="Quatrini R."/>
            <person name="Dinamarca M.A."/>
            <person name="Schwarz A."/>
            <person name="Canales C."/>
            <person name="Nancucheo I."/>
        </authorList>
    </citation>
    <scope>NUCLEOTIDE SEQUENCE [LARGE SCALE GENOMIC DNA]</scope>
    <source>
        <strain evidence="2 3">USS-CCA1</strain>
    </source>
</reference>
<evidence type="ECO:0008006" key="4">
    <source>
        <dbReference type="Google" id="ProtNLM"/>
    </source>
</evidence>
<dbReference type="Proteomes" id="UP000437736">
    <property type="component" value="Unassembled WGS sequence"/>
</dbReference>
<proteinExistence type="predicted"/>
<name>A0ABW9QVS5_9ACTN</name>
<feature type="transmembrane region" description="Helical" evidence="1">
    <location>
        <begin position="59"/>
        <end position="77"/>
    </location>
</feature>
<feature type="transmembrane region" description="Helical" evidence="1">
    <location>
        <begin position="83"/>
        <end position="99"/>
    </location>
</feature>
<sequence>MAPAVKPLALVVTCGCGERGRVLPGASWTCPSCGRSYGTGDVPQEEYAAVVRDVNRTKLRAIFGMALIAAVFVPLGIILGGEVWMTGAVVLAAFYFWYGPRVKRDVRRILRDLPRWEIREQDGPPGE</sequence>
<protein>
    <recommendedName>
        <fullName evidence="4">DUF983 domain-containing protein</fullName>
    </recommendedName>
</protein>
<keyword evidence="1" id="KW-0472">Membrane</keyword>
<dbReference type="EMBL" id="WJHE01000633">
    <property type="protein sequence ID" value="MST33538.1"/>
    <property type="molecule type" value="Genomic_DNA"/>
</dbReference>
<accession>A0ABW9QVS5</accession>
<evidence type="ECO:0000313" key="2">
    <source>
        <dbReference type="EMBL" id="MST33538.1"/>
    </source>
</evidence>
<evidence type="ECO:0000313" key="3">
    <source>
        <dbReference type="Proteomes" id="UP000437736"/>
    </source>
</evidence>
<gene>
    <name evidence="2" type="ORF">GHK86_12510</name>
</gene>
<keyword evidence="1" id="KW-0812">Transmembrane</keyword>
<comment type="caution">
    <text evidence="2">The sequence shown here is derived from an EMBL/GenBank/DDBJ whole genome shotgun (WGS) entry which is preliminary data.</text>
</comment>
<keyword evidence="3" id="KW-1185">Reference proteome</keyword>
<organism evidence="2 3">
    <name type="scientific">Acidiferrimicrobium australe</name>
    <dbReference type="NCBI Taxonomy" id="2664430"/>
    <lineage>
        <taxon>Bacteria</taxon>
        <taxon>Bacillati</taxon>
        <taxon>Actinomycetota</taxon>
        <taxon>Acidimicrobiia</taxon>
        <taxon>Acidimicrobiales</taxon>
        <taxon>Acidimicrobiaceae</taxon>
        <taxon>Acidiferrimicrobium</taxon>
    </lineage>
</organism>
<evidence type="ECO:0000256" key="1">
    <source>
        <dbReference type="SAM" id="Phobius"/>
    </source>
</evidence>
<keyword evidence="1" id="KW-1133">Transmembrane helix</keyword>